<feature type="compositionally biased region" description="Basic residues" evidence="2">
    <location>
        <begin position="47"/>
        <end position="64"/>
    </location>
</feature>
<evidence type="ECO:0000313" key="3">
    <source>
        <dbReference type="EMBL" id="KAL3667299.1"/>
    </source>
</evidence>
<protein>
    <recommendedName>
        <fullName evidence="5">M96 mating-specific protein family</fullName>
    </recommendedName>
</protein>
<sequence length="392" mass="43435">MALRSSTSSEPLLGATSSWLELLHQNTSDIESTSEDAASNERESVKVTKRTAPKPKKKPAKKRRTTYDIRKQQKADILAEVSKLEKQLELLKNRVLIEQGDASSSIERTEAANSVLQECAQNQHVTIAGMQSMLVAHMQQSFSALHPTQKVIKLSADRAERQRTLMAMKNQKLREAKRFITAWSQGLDTNSTFSQENHFEPFGGGFSVIRVDNAPIPGTTVRAVFDAIILSMQNAEILISELFGSITIREDTDFNASDISQIRLVSSTTHGAVVESNSVIFSEYVDGPDGGYGIIAADFVDEDELHPYRTDERVRRDTITIVMIKNAPSCGKTSDEQGVVVGTRWTCLNLAHTQLDIPKDGLKELQEVSMAWGDTIKKCIMDRLAKHSEKGA</sequence>
<evidence type="ECO:0008006" key="5">
    <source>
        <dbReference type="Google" id="ProtNLM"/>
    </source>
</evidence>
<feature type="region of interest" description="Disordered" evidence="2">
    <location>
        <begin position="29"/>
        <end position="68"/>
    </location>
</feature>
<name>A0ABD3FNV9_9STRA</name>
<feature type="coiled-coil region" evidence="1">
    <location>
        <begin position="74"/>
        <end position="101"/>
    </location>
</feature>
<evidence type="ECO:0000313" key="4">
    <source>
        <dbReference type="Proteomes" id="UP001632037"/>
    </source>
</evidence>
<reference evidence="3 4" key="1">
    <citation type="submission" date="2024-09" db="EMBL/GenBank/DDBJ databases">
        <title>Genome sequencing and assembly of Phytophthora oleae, isolate VK10A, causative agent of rot of olive drupes.</title>
        <authorList>
            <person name="Conti Taguali S."/>
            <person name="Riolo M."/>
            <person name="La Spada F."/>
            <person name="Cacciola S.O."/>
            <person name="Dionisio G."/>
        </authorList>
    </citation>
    <scope>NUCLEOTIDE SEQUENCE [LARGE SCALE GENOMIC DNA]</scope>
    <source>
        <strain evidence="3 4">VK10A</strain>
    </source>
</reference>
<dbReference type="EMBL" id="JBIMZQ010000014">
    <property type="protein sequence ID" value="KAL3667299.1"/>
    <property type="molecule type" value="Genomic_DNA"/>
</dbReference>
<dbReference type="AlphaFoldDB" id="A0ABD3FNV9"/>
<organism evidence="3 4">
    <name type="scientific">Phytophthora oleae</name>
    <dbReference type="NCBI Taxonomy" id="2107226"/>
    <lineage>
        <taxon>Eukaryota</taxon>
        <taxon>Sar</taxon>
        <taxon>Stramenopiles</taxon>
        <taxon>Oomycota</taxon>
        <taxon>Peronosporomycetes</taxon>
        <taxon>Peronosporales</taxon>
        <taxon>Peronosporaceae</taxon>
        <taxon>Phytophthora</taxon>
    </lineage>
</organism>
<keyword evidence="4" id="KW-1185">Reference proteome</keyword>
<proteinExistence type="predicted"/>
<accession>A0ABD3FNV9</accession>
<evidence type="ECO:0000256" key="2">
    <source>
        <dbReference type="SAM" id="MobiDB-lite"/>
    </source>
</evidence>
<keyword evidence="1" id="KW-0175">Coiled coil</keyword>
<gene>
    <name evidence="3" type="ORF">V7S43_007530</name>
</gene>
<comment type="caution">
    <text evidence="3">The sequence shown here is derived from an EMBL/GenBank/DDBJ whole genome shotgun (WGS) entry which is preliminary data.</text>
</comment>
<dbReference type="Proteomes" id="UP001632037">
    <property type="component" value="Unassembled WGS sequence"/>
</dbReference>
<evidence type="ECO:0000256" key="1">
    <source>
        <dbReference type="SAM" id="Coils"/>
    </source>
</evidence>